<gene>
    <name evidence="1" type="ORF">J2S06_000652</name>
</gene>
<dbReference type="EMBL" id="JAUSTR010000001">
    <property type="protein sequence ID" value="MDQ0161582.1"/>
    <property type="molecule type" value="Genomic_DNA"/>
</dbReference>
<reference evidence="1 2" key="1">
    <citation type="submission" date="2023-07" db="EMBL/GenBank/DDBJ databases">
        <title>Genomic Encyclopedia of Type Strains, Phase IV (KMG-IV): sequencing the most valuable type-strain genomes for metagenomic binning, comparative biology and taxonomic classification.</title>
        <authorList>
            <person name="Goeker M."/>
        </authorList>
    </citation>
    <scope>NUCLEOTIDE SEQUENCE [LARGE SCALE GENOMIC DNA]</scope>
    <source>
        <strain evidence="1 2">DSM 19092</strain>
    </source>
</reference>
<dbReference type="Proteomes" id="UP001225646">
    <property type="component" value="Unassembled WGS sequence"/>
</dbReference>
<name>A0ABT9VL42_9BACI</name>
<accession>A0ABT9VL42</accession>
<dbReference type="InterPro" id="IPR025555">
    <property type="entry name" value="YppG"/>
</dbReference>
<protein>
    <recommendedName>
        <fullName evidence="3">YppG-like protein</fullName>
    </recommendedName>
</protein>
<dbReference type="Pfam" id="PF14179">
    <property type="entry name" value="YppG"/>
    <property type="match status" value="1"/>
</dbReference>
<evidence type="ECO:0000313" key="1">
    <source>
        <dbReference type="EMBL" id="MDQ0161582.1"/>
    </source>
</evidence>
<sequence length="107" mass="12546">MLYPNIHHFIRQYPHFSPMQSYHQSPFLNPYSSQPFPPIHHPYPSPYPKPFPYMKPQPSGIQYLMNSFKNKDGNLDLNKMFDTAGQVMNTMNQMGSLFKGMTQMFKA</sequence>
<keyword evidence="2" id="KW-1185">Reference proteome</keyword>
<comment type="caution">
    <text evidence="1">The sequence shown here is derived from an EMBL/GenBank/DDBJ whole genome shotgun (WGS) entry which is preliminary data.</text>
</comment>
<evidence type="ECO:0008006" key="3">
    <source>
        <dbReference type="Google" id="ProtNLM"/>
    </source>
</evidence>
<evidence type="ECO:0000313" key="2">
    <source>
        <dbReference type="Proteomes" id="UP001225646"/>
    </source>
</evidence>
<dbReference type="RefSeq" id="WP_044749112.1">
    <property type="nucleotide sequence ID" value="NZ_JAUSTR010000001.1"/>
</dbReference>
<proteinExistence type="predicted"/>
<organism evidence="1 2">
    <name type="scientific">Aeribacillus alveayuensis</name>
    <dbReference type="NCBI Taxonomy" id="279215"/>
    <lineage>
        <taxon>Bacteria</taxon>
        <taxon>Bacillati</taxon>
        <taxon>Bacillota</taxon>
        <taxon>Bacilli</taxon>
        <taxon>Bacillales</taxon>
        <taxon>Bacillaceae</taxon>
        <taxon>Aeribacillus</taxon>
    </lineage>
</organism>